<organism evidence="4 5">
    <name type="scientific">Hymenobacter qilianensis</name>
    <dbReference type="NCBI Taxonomy" id="1385715"/>
    <lineage>
        <taxon>Bacteria</taxon>
        <taxon>Pseudomonadati</taxon>
        <taxon>Bacteroidota</taxon>
        <taxon>Cytophagia</taxon>
        <taxon>Cytophagales</taxon>
        <taxon>Hymenobacteraceae</taxon>
        <taxon>Hymenobacter</taxon>
    </lineage>
</organism>
<dbReference type="SUPFAM" id="SSF51905">
    <property type="entry name" value="FAD/NAD(P)-binding domain"/>
    <property type="match status" value="1"/>
</dbReference>
<dbReference type="Pfam" id="PF07992">
    <property type="entry name" value="Pyr_redox_2"/>
    <property type="match status" value="1"/>
</dbReference>
<evidence type="ECO:0000313" key="4">
    <source>
        <dbReference type="EMBL" id="QNP51695.1"/>
    </source>
</evidence>
<dbReference type="KEGG" id="hqi:H9L05_17250"/>
<sequence>MASSFSKPAPQATYDVLIIGGSAAGLSAALMLGRSLRKVLVIDSGQPCNRYTPHSHGFMTQDGETPAQLLALAKAQVLAYPTVTFLESFVTSLAQNESGFIVQTAEQVAFLARRVLLATGVKDLMPPIEGFGECWGKSVLHCPYCHGYEVHSQPLGLLGNGDAGYELVRLIQNWSKDLTLFTNGPSTLNEEQRQQVQQLGIPIMEAPIARIEHQNGLMQAIHLQDGSRVPLTAVFARVPFRQHSDLAEQLGCELTATGLIAVAEFGQTSVPGVYAAGDNSSPMRQLTMASASGVKAGSWINRELIDEDLAAVPAIAPKTETRPA</sequence>
<accession>A0A7H0GTS9</accession>
<proteinExistence type="predicted"/>
<evidence type="ECO:0000313" key="5">
    <source>
        <dbReference type="Proteomes" id="UP000516093"/>
    </source>
</evidence>
<dbReference type="Gene3D" id="3.50.50.60">
    <property type="entry name" value="FAD/NAD(P)-binding domain"/>
    <property type="match status" value="2"/>
</dbReference>
<dbReference type="PRINTS" id="PR00469">
    <property type="entry name" value="PNDRDTASEII"/>
</dbReference>
<dbReference type="GO" id="GO:0016491">
    <property type="term" value="F:oxidoreductase activity"/>
    <property type="evidence" value="ECO:0007669"/>
    <property type="project" value="UniProtKB-KW"/>
</dbReference>
<evidence type="ECO:0000256" key="2">
    <source>
        <dbReference type="ARBA" id="ARBA00023002"/>
    </source>
</evidence>
<keyword evidence="1" id="KW-0285">Flavoprotein</keyword>
<dbReference type="InterPro" id="IPR023753">
    <property type="entry name" value="FAD/NAD-binding_dom"/>
</dbReference>
<reference evidence="4 5" key="1">
    <citation type="submission" date="2020-08" db="EMBL/GenBank/DDBJ databases">
        <title>Genome sequence of Hymenobacter qilianensis JCM 19763T.</title>
        <authorList>
            <person name="Hyun D.-W."/>
            <person name="Bae J.-W."/>
        </authorList>
    </citation>
    <scope>NUCLEOTIDE SEQUENCE [LARGE SCALE GENOMIC DNA]</scope>
    <source>
        <strain evidence="4 5">JCM 19763</strain>
    </source>
</reference>
<dbReference type="PRINTS" id="PR00368">
    <property type="entry name" value="FADPNR"/>
</dbReference>
<dbReference type="RefSeq" id="WP_187731972.1">
    <property type="nucleotide sequence ID" value="NZ_BMFN01000003.1"/>
</dbReference>
<feature type="domain" description="FAD/NAD(P)-binding" evidence="3">
    <location>
        <begin position="14"/>
        <end position="293"/>
    </location>
</feature>
<dbReference type="PANTHER" id="PTHR48105">
    <property type="entry name" value="THIOREDOXIN REDUCTASE 1-RELATED-RELATED"/>
    <property type="match status" value="1"/>
</dbReference>
<gene>
    <name evidence="4" type="ORF">H9L05_17250</name>
</gene>
<protein>
    <submittedName>
        <fullName evidence="4">NAD(P)/FAD-dependent oxidoreductase</fullName>
    </submittedName>
</protein>
<keyword evidence="2" id="KW-0560">Oxidoreductase</keyword>
<dbReference type="InterPro" id="IPR050097">
    <property type="entry name" value="Ferredoxin-NADP_redctase_2"/>
</dbReference>
<dbReference type="AlphaFoldDB" id="A0A7H0GTS9"/>
<evidence type="ECO:0000256" key="1">
    <source>
        <dbReference type="ARBA" id="ARBA00022630"/>
    </source>
</evidence>
<dbReference type="InterPro" id="IPR036188">
    <property type="entry name" value="FAD/NAD-bd_sf"/>
</dbReference>
<evidence type="ECO:0000259" key="3">
    <source>
        <dbReference type="Pfam" id="PF07992"/>
    </source>
</evidence>
<dbReference type="Proteomes" id="UP000516093">
    <property type="component" value="Chromosome"/>
</dbReference>
<dbReference type="EMBL" id="CP060784">
    <property type="protein sequence ID" value="QNP51695.1"/>
    <property type="molecule type" value="Genomic_DNA"/>
</dbReference>
<keyword evidence="5" id="KW-1185">Reference proteome</keyword>
<name>A0A7H0GTS9_9BACT</name>